<proteinExistence type="predicted"/>
<dbReference type="Proteomes" id="UP001433508">
    <property type="component" value="Unassembled WGS sequence"/>
</dbReference>
<organism evidence="1 2">
    <name type="scientific">Lipomyces kononenkoae</name>
    <name type="common">Yeast</name>
    <dbReference type="NCBI Taxonomy" id="34357"/>
    <lineage>
        <taxon>Eukaryota</taxon>
        <taxon>Fungi</taxon>
        <taxon>Dikarya</taxon>
        <taxon>Ascomycota</taxon>
        <taxon>Saccharomycotina</taxon>
        <taxon>Lipomycetes</taxon>
        <taxon>Lipomycetales</taxon>
        <taxon>Lipomycetaceae</taxon>
        <taxon>Lipomyces</taxon>
    </lineage>
</organism>
<sequence>METVHKVGEKVSGSSQQGQFEKGKSHSIPEQQQEWPGLQKHLRPHPIETELPTEEGRLAQYKPAGKLTALSALITGGDSGIGRSIAILFAREGANVGIVYLPQEEEDAQKTKEIIERDPGREIQLYAGDVKDPAFAKSCVDSFAQKHHCIDILVNNAGYQNLVGEIENLDIDQWDLTFKTNIYSYFYFAKFAVPHMHRGGSIINMTSVNAYKGGPSFLDYSSTKGAIVAFTRSLSNQLIGRGIRVNALAPGPIWTPLIAATIQKDKIPTFGHSVPIGRPGQPSEVAAPAVFLASSDSSYISGSVLHPNGGTITSS</sequence>
<keyword evidence="2" id="KW-1185">Reference proteome</keyword>
<accession>A0ACC3SRE0</accession>
<reference evidence="2" key="1">
    <citation type="journal article" date="2024" name="Front. Bioeng. Biotechnol.">
        <title>Genome-scale model development and genomic sequencing of the oleaginous clade Lipomyces.</title>
        <authorList>
            <person name="Czajka J.J."/>
            <person name="Han Y."/>
            <person name="Kim J."/>
            <person name="Mondo S.J."/>
            <person name="Hofstad B.A."/>
            <person name="Robles A."/>
            <person name="Haridas S."/>
            <person name="Riley R."/>
            <person name="LaButti K."/>
            <person name="Pangilinan J."/>
            <person name="Andreopoulos W."/>
            <person name="Lipzen A."/>
            <person name="Yan J."/>
            <person name="Wang M."/>
            <person name="Ng V."/>
            <person name="Grigoriev I.V."/>
            <person name="Spatafora J.W."/>
            <person name="Magnuson J.K."/>
            <person name="Baker S.E."/>
            <person name="Pomraning K.R."/>
        </authorList>
    </citation>
    <scope>NUCLEOTIDE SEQUENCE [LARGE SCALE GENOMIC DNA]</scope>
    <source>
        <strain evidence="2">CBS 7786</strain>
    </source>
</reference>
<evidence type="ECO:0000313" key="1">
    <source>
        <dbReference type="EMBL" id="KAK9234206.1"/>
    </source>
</evidence>
<evidence type="ECO:0000313" key="2">
    <source>
        <dbReference type="Proteomes" id="UP001433508"/>
    </source>
</evidence>
<gene>
    <name evidence="1" type="ORF">V1525DRAFT_435833</name>
</gene>
<comment type="caution">
    <text evidence="1">The sequence shown here is derived from an EMBL/GenBank/DDBJ whole genome shotgun (WGS) entry which is preliminary data.</text>
</comment>
<dbReference type="EMBL" id="MU971501">
    <property type="protein sequence ID" value="KAK9234206.1"/>
    <property type="molecule type" value="Genomic_DNA"/>
</dbReference>
<protein>
    <submittedName>
        <fullName evidence="1">Short-chain dehydrogenase/ reductase</fullName>
    </submittedName>
</protein>
<name>A0ACC3SRE0_LIPKO</name>